<dbReference type="RefSeq" id="WP_286038503.1">
    <property type="nucleotide sequence ID" value="NZ_JASWER010000014.1"/>
</dbReference>
<dbReference type="Proteomes" id="UP001230807">
    <property type="component" value="Unassembled WGS sequence"/>
</dbReference>
<accession>A0ABT7MS89</accession>
<keyword evidence="2" id="KW-1185">Reference proteome</keyword>
<reference evidence="1 2" key="1">
    <citation type="submission" date="2023-06" db="EMBL/GenBank/DDBJ databases">
        <title>Influencing factors and mechanism of Cr(VI) reduction by facultative anaerobic Exiguobacterium sp. PY14.</title>
        <authorList>
            <person name="Zou L."/>
        </authorList>
    </citation>
    <scope>NUCLEOTIDE SEQUENCE [LARGE SCALE GENOMIC DNA]</scope>
    <source>
        <strain evidence="1 2">PY14</strain>
    </source>
</reference>
<comment type="caution">
    <text evidence="1">The sequence shown here is derived from an EMBL/GenBank/DDBJ whole genome shotgun (WGS) entry which is preliminary data.</text>
</comment>
<name>A0ABT7MS89_9BACL</name>
<proteinExistence type="predicted"/>
<protein>
    <submittedName>
        <fullName evidence="1">Uncharacterized protein</fullName>
    </submittedName>
</protein>
<feature type="non-terminal residue" evidence="1">
    <location>
        <position position="1"/>
    </location>
</feature>
<dbReference type="EMBL" id="JASWER010000014">
    <property type="protein sequence ID" value="MDL5378040.1"/>
    <property type="molecule type" value="Genomic_DNA"/>
</dbReference>
<gene>
    <name evidence="1" type="ORF">QR695_13610</name>
</gene>
<organism evidence="1 2">
    <name type="scientific">Exiguobacterium mexicanum</name>
    <dbReference type="NCBI Taxonomy" id="340146"/>
    <lineage>
        <taxon>Bacteria</taxon>
        <taxon>Bacillati</taxon>
        <taxon>Bacillota</taxon>
        <taxon>Bacilli</taxon>
        <taxon>Bacillales</taxon>
        <taxon>Bacillales Family XII. Incertae Sedis</taxon>
        <taxon>Exiguobacterium</taxon>
    </lineage>
</organism>
<evidence type="ECO:0000313" key="1">
    <source>
        <dbReference type="EMBL" id="MDL5378040.1"/>
    </source>
</evidence>
<sequence length="67" mass="7542">FQKILIIEKYHVTLRQILTNGGAGNDENPCATRPTDYYSTEGLKIDSMTETNFWALVSMVSDEALMV</sequence>
<evidence type="ECO:0000313" key="2">
    <source>
        <dbReference type="Proteomes" id="UP001230807"/>
    </source>
</evidence>